<dbReference type="Proteomes" id="UP000066624">
    <property type="component" value="Chromosome"/>
</dbReference>
<protein>
    <submittedName>
        <fullName evidence="1">Uncharacterized protein</fullName>
    </submittedName>
</protein>
<evidence type="ECO:0000313" key="2">
    <source>
        <dbReference type="Proteomes" id="UP000066624"/>
    </source>
</evidence>
<reference evidence="2" key="1">
    <citation type="submission" date="2015-07" db="EMBL/GenBank/DDBJ databases">
        <authorList>
            <person name="Kim K.M."/>
        </authorList>
    </citation>
    <scope>NUCLEOTIDE SEQUENCE [LARGE SCALE GENOMIC DNA]</scope>
    <source>
        <strain evidence="2">KCTC 42284</strain>
    </source>
</reference>
<sequence>MSVAKAPGLPPAGRFALAAALCSSLGQTSFIGLFGAEFRAAFDLSQSALGALYGAAQLGMIRGVYAALMVLSTAAGPVGLGLLFDWQVSLLAMALVYLAYALFMPLWMVPGIRASAIFKPC</sequence>
<evidence type="ECO:0000313" key="1">
    <source>
        <dbReference type="EMBL" id="AKS41866.1"/>
    </source>
</evidence>
<dbReference type="EMBL" id="CP012154">
    <property type="protein sequence ID" value="AKS41866.1"/>
    <property type="molecule type" value="Genomic_DNA"/>
</dbReference>
<name>A0A0K0XW73_9GAMM</name>
<keyword evidence="2" id="KW-1185">Reference proteome</keyword>
<dbReference type="RefSeq" id="WP_049725473.1">
    <property type="nucleotide sequence ID" value="NZ_CP012154.1"/>
</dbReference>
<gene>
    <name evidence="1" type="ORF">WM2015_1495</name>
</gene>
<dbReference type="STRING" id="1579979.WM2015_1495"/>
<dbReference type="KEGG" id="wma:WM2015_1495"/>
<dbReference type="AlphaFoldDB" id="A0A0K0XW73"/>
<proteinExistence type="predicted"/>
<accession>A0A0K0XW73</accession>
<organism evidence="1 2">
    <name type="scientific">Wenzhouxiangella marina</name>
    <dbReference type="NCBI Taxonomy" id="1579979"/>
    <lineage>
        <taxon>Bacteria</taxon>
        <taxon>Pseudomonadati</taxon>
        <taxon>Pseudomonadota</taxon>
        <taxon>Gammaproteobacteria</taxon>
        <taxon>Chromatiales</taxon>
        <taxon>Wenzhouxiangellaceae</taxon>
        <taxon>Wenzhouxiangella</taxon>
    </lineage>
</organism>
<dbReference type="OrthoDB" id="1404228at2"/>